<dbReference type="Gene3D" id="2.40.10.10">
    <property type="entry name" value="Trypsin-like serine proteases"/>
    <property type="match status" value="1"/>
</dbReference>
<proteinExistence type="predicted"/>
<gene>
    <name evidence="2" type="ORF">Vau01_096910</name>
</gene>
<evidence type="ECO:0000256" key="1">
    <source>
        <dbReference type="SAM" id="MobiDB-lite"/>
    </source>
</evidence>
<feature type="region of interest" description="Disordered" evidence="1">
    <location>
        <begin position="1"/>
        <end position="29"/>
    </location>
</feature>
<dbReference type="PROSITE" id="PS00135">
    <property type="entry name" value="TRYPSIN_SER"/>
    <property type="match status" value="1"/>
</dbReference>
<evidence type="ECO:0008006" key="4">
    <source>
        <dbReference type="Google" id="ProtNLM"/>
    </source>
</evidence>
<dbReference type="AlphaFoldDB" id="A0A8J3ZHV0"/>
<dbReference type="InterPro" id="IPR033116">
    <property type="entry name" value="TRYPSIN_SER"/>
</dbReference>
<keyword evidence="3" id="KW-1185">Reference proteome</keyword>
<comment type="caution">
    <text evidence="2">The sequence shown here is derived from an EMBL/GenBank/DDBJ whole genome shotgun (WGS) entry which is preliminary data.</text>
</comment>
<organism evidence="2 3">
    <name type="scientific">Virgisporangium aurantiacum</name>
    <dbReference type="NCBI Taxonomy" id="175570"/>
    <lineage>
        <taxon>Bacteria</taxon>
        <taxon>Bacillati</taxon>
        <taxon>Actinomycetota</taxon>
        <taxon>Actinomycetes</taxon>
        <taxon>Micromonosporales</taxon>
        <taxon>Micromonosporaceae</taxon>
        <taxon>Virgisporangium</taxon>
    </lineage>
</organism>
<protein>
    <recommendedName>
        <fullName evidence="4">Peptidase S1 domain-containing protein</fullName>
    </recommendedName>
</protein>
<dbReference type="EMBL" id="BOPG01000076">
    <property type="protein sequence ID" value="GIJ62175.1"/>
    <property type="molecule type" value="Genomic_DNA"/>
</dbReference>
<reference evidence="2" key="1">
    <citation type="submission" date="2021-01" db="EMBL/GenBank/DDBJ databases">
        <title>Whole genome shotgun sequence of Virgisporangium aurantiacum NBRC 16421.</title>
        <authorList>
            <person name="Komaki H."/>
            <person name="Tamura T."/>
        </authorList>
    </citation>
    <scope>NUCLEOTIDE SEQUENCE</scope>
    <source>
        <strain evidence="2">NBRC 16421</strain>
    </source>
</reference>
<dbReference type="InterPro" id="IPR009003">
    <property type="entry name" value="Peptidase_S1_PA"/>
</dbReference>
<dbReference type="SUPFAM" id="SSF50494">
    <property type="entry name" value="Trypsin-like serine proteases"/>
    <property type="match status" value="1"/>
</dbReference>
<dbReference type="Proteomes" id="UP000612585">
    <property type="component" value="Unassembled WGS sequence"/>
</dbReference>
<evidence type="ECO:0000313" key="2">
    <source>
        <dbReference type="EMBL" id="GIJ62175.1"/>
    </source>
</evidence>
<name>A0A8J3ZHV0_9ACTN</name>
<sequence>MLPREVRVEGDEQMPGLDDGRSDPTSCGNSTRNCDLCVRQARENTASTCNGDSGSPLLYPVNNRWYPVGFDSRSGGETGCLNSDEVYVSIWYHWTWVRLTLARYEWA</sequence>
<dbReference type="InterPro" id="IPR043504">
    <property type="entry name" value="Peptidase_S1_PA_chymotrypsin"/>
</dbReference>
<feature type="compositionally biased region" description="Basic and acidic residues" evidence="1">
    <location>
        <begin position="1"/>
        <end position="10"/>
    </location>
</feature>
<evidence type="ECO:0000313" key="3">
    <source>
        <dbReference type="Proteomes" id="UP000612585"/>
    </source>
</evidence>
<dbReference type="RefSeq" id="WP_204007663.1">
    <property type="nucleotide sequence ID" value="NZ_BOPG01000076.1"/>
</dbReference>
<accession>A0A8J3ZHV0</accession>